<protein>
    <submittedName>
        <fullName evidence="15">RING-type domain-containing protein</fullName>
    </submittedName>
</protein>
<evidence type="ECO:0000313" key="14">
    <source>
        <dbReference type="Proteomes" id="UP000276776"/>
    </source>
</evidence>
<evidence type="ECO:0000256" key="1">
    <source>
        <dbReference type="ARBA" id="ARBA00004370"/>
    </source>
</evidence>
<keyword evidence="2 10" id="KW-0812">Transmembrane</keyword>
<evidence type="ECO:0000256" key="11">
    <source>
        <dbReference type="SAM" id="SignalP"/>
    </source>
</evidence>
<dbReference type="AlphaFoldDB" id="A0A0N5D030"/>
<reference evidence="13 14" key="2">
    <citation type="submission" date="2018-11" db="EMBL/GenBank/DDBJ databases">
        <authorList>
            <consortium name="Pathogen Informatics"/>
        </authorList>
    </citation>
    <scope>NUCLEOTIDE SEQUENCE [LARGE SCALE GENOMIC DNA]</scope>
</reference>
<dbReference type="GO" id="GO:0005634">
    <property type="term" value="C:nucleus"/>
    <property type="evidence" value="ECO:0007669"/>
    <property type="project" value="TreeGrafter"/>
</dbReference>
<accession>A0A0N5D030</accession>
<dbReference type="PANTHER" id="PTHR45931">
    <property type="entry name" value="SI:CH211-59O9.10"/>
    <property type="match status" value="1"/>
</dbReference>
<dbReference type="GO" id="GO:0008270">
    <property type="term" value="F:zinc ion binding"/>
    <property type="evidence" value="ECO:0007669"/>
    <property type="project" value="UniProtKB-KW"/>
</dbReference>
<dbReference type="GO" id="GO:0016020">
    <property type="term" value="C:membrane"/>
    <property type="evidence" value="ECO:0007669"/>
    <property type="project" value="UniProtKB-SubCell"/>
</dbReference>
<dbReference type="SUPFAM" id="SSF57850">
    <property type="entry name" value="RING/U-box"/>
    <property type="match status" value="1"/>
</dbReference>
<keyword evidence="5" id="KW-0862">Zinc</keyword>
<evidence type="ECO:0000256" key="6">
    <source>
        <dbReference type="ARBA" id="ARBA00022989"/>
    </source>
</evidence>
<dbReference type="WBParaSite" id="TCLT_0000613501-mRNA-1">
    <property type="protein sequence ID" value="TCLT_0000613501-mRNA-1"/>
    <property type="gene ID" value="TCLT_0000613501"/>
</dbReference>
<dbReference type="Gene3D" id="3.50.30.30">
    <property type="match status" value="1"/>
</dbReference>
<name>A0A0N5D030_THECL</name>
<feature type="domain" description="RING-type" evidence="12">
    <location>
        <begin position="242"/>
        <end position="284"/>
    </location>
</feature>
<evidence type="ECO:0000256" key="7">
    <source>
        <dbReference type="ARBA" id="ARBA00023136"/>
    </source>
</evidence>
<feature type="chain" id="PRO_5043126507" evidence="11">
    <location>
        <begin position="28"/>
        <end position="450"/>
    </location>
</feature>
<feature type="signal peptide" evidence="11">
    <location>
        <begin position="1"/>
        <end position="27"/>
    </location>
</feature>
<evidence type="ECO:0000259" key="12">
    <source>
        <dbReference type="PROSITE" id="PS50089"/>
    </source>
</evidence>
<dbReference type="OMA" id="DTFNNRT"/>
<dbReference type="GO" id="GO:0061630">
    <property type="term" value="F:ubiquitin protein ligase activity"/>
    <property type="evidence" value="ECO:0007669"/>
    <property type="project" value="TreeGrafter"/>
</dbReference>
<dbReference type="FunFam" id="3.30.40.10:FF:000429">
    <property type="entry name" value="E3 ubiquitin-protein ligase RNF13"/>
    <property type="match status" value="1"/>
</dbReference>
<evidence type="ECO:0000256" key="2">
    <source>
        <dbReference type="ARBA" id="ARBA00022692"/>
    </source>
</evidence>
<keyword evidence="14" id="KW-1185">Reference proteome</keyword>
<evidence type="ECO:0000256" key="4">
    <source>
        <dbReference type="ARBA" id="ARBA00022771"/>
    </source>
</evidence>
<evidence type="ECO:0000256" key="9">
    <source>
        <dbReference type="SAM" id="MobiDB-lite"/>
    </source>
</evidence>
<keyword evidence="11" id="KW-0732">Signal</keyword>
<evidence type="ECO:0000256" key="5">
    <source>
        <dbReference type="ARBA" id="ARBA00022833"/>
    </source>
</evidence>
<evidence type="ECO:0000313" key="15">
    <source>
        <dbReference type="WBParaSite" id="TCLT_0000613501-mRNA-1"/>
    </source>
</evidence>
<reference evidence="15" key="1">
    <citation type="submission" date="2017-02" db="UniProtKB">
        <authorList>
            <consortium name="WormBaseParasite"/>
        </authorList>
    </citation>
    <scope>IDENTIFICATION</scope>
</reference>
<dbReference type="Pfam" id="PF13639">
    <property type="entry name" value="zf-RING_2"/>
    <property type="match status" value="1"/>
</dbReference>
<proteinExistence type="predicted"/>
<dbReference type="SMART" id="SM00184">
    <property type="entry name" value="RING"/>
    <property type="match status" value="1"/>
</dbReference>
<comment type="subcellular location">
    <subcellularLocation>
        <location evidence="1">Membrane</location>
    </subcellularLocation>
</comment>
<evidence type="ECO:0000256" key="8">
    <source>
        <dbReference type="PROSITE-ProRule" id="PRU00175"/>
    </source>
</evidence>
<organism evidence="15">
    <name type="scientific">Thelazia callipaeda</name>
    <name type="common">Oriental eyeworm</name>
    <name type="synonym">Parasitic nematode</name>
    <dbReference type="NCBI Taxonomy" id="103827"/>
    <lineage>
        <taxon>Eukaryota</taxon>
        <taxon>Metazoa</taxon>
        <taxon>Ecdysozoa</taxon>
        <taxon>Nematoda</taxon>
        <taxon>Chromadorea</taxon>
        <taxon>Rhabditida</taxon>
        <taxon>Spirurina</taxon>
        <taxon>Spiruromorpha</taxon>
        <taxon>Thelazioidea</taxon>
        <taxon>Thelaziidae</taxon>
        <taxon>Thelazia</taxon>
    </lineage>
</organism>
<dbReference type="PANTHER" id="PTHR45931:SF20">
    <property type="entry name" value="RING-TYPE E3 UBIQUITIN TRANSFERASE"/>
    <property type="match status" value="1"/>
</dbReference>
<gene>
    <name evidence="13" type="ORF">TCLT_LOCUS6124</name>
</gene>
<dbReference type="Proteomes" id="UP000276776">
    <property type="component" value="Unassembled WGS sequence"/>
</dbReference>
<dbReference type="PROSITE" id="PS50089">
    <property type="entry name" value="ZF_RING_2"/>
    <property type="match status" value="1"/>
</dbReference>
<dbReference type="GO" id="GO:0006511">
    <property type="term" value="P:ubiquitin-dependent protein catabolic process"/>
    <property type="evidence" value="ECO:0007669"/>
    <property type="project" value="TreeGrafter"/>
</dbReference>
<feature type="transmembrane region" description="Helical" evidence="10">
    <location>
        <begin position="144"/>
        <end position="165"/>
    </location>
</feature>
<keyword evidence="7 10" id="KW-0472">Membrane</keyword>
<dbReference type="EMBL" id="UYYF01004391">
    <property type="protein sequence ID" value="VDN03446.1"/>
    <property type="molecule type" value="Genomic_DNA"/>
</dbReference>
<dbReference type="InterPro" id="IPR013083">
    <property type="entry name" value="Znf_RING/FYVE/PHD"/>
</dbReference>
<dbReference type="InterPro" id="IPR051834">
    <property type="entry name" value="RING_finger_E3_ligase"/>
</dbReference>
<feature type="region of interest" description="Disordered" evidence="9">
    <location>
        <begin position="290"/>
        <end position="317"/>
    </location>
</feature>
<sequence length="450" mass="50420">MGLRVVSVNCKIFWLLEFAIIVMSLRAQYVVEVWEPKPDGYDAVLQCDATGADFGGGIPSINFNPNDTGCAYFTRPEDSCTDTFNNRTGCVHYYAVVPRGNCSFSEKAYHAQRGYPDPYSALIIFNSENHSPVPMAGGKYADRVIIPVVMITYTCMTNIMDHFPAHKGYRVALRAIPGYYDLVKYLIPLVAIVAFCFVVLCISLTVRLCRERRHLARKRLSKRNLKKLPTKRFKKGEAEDSCAICIDEFIEGEKLRVLPCSHAYHCKCIDPWLTKIRKVCPICKRKVLSTGESDSSDSENERRDSTSASGSATLNRENAPLLRNAEPVLFSFKHRNGISSTNCIVPPSGVAVPIIQTNQATGVEICDTSRIGLISNRLEAVSKNIRRTLRPCYQQMVHSSTRAPRRNEEAVQSECVPEPRDERPFAVDNHAFDVGNETFAVSLNTKRTCK</sequence>
<feature type="transmembrane region" description="Helical" evidence="10">
    <location>
        <begin position="185"/>
        <end position="209"/>
    </location>
</feature>
<keyword evidence="6 10" id="KW-1133">Transmembrane helix</keyword>
<dbReference type="OrthoDB" id="8062037at2759"/>
<dbReference type="STRING" id="103827.A0A0N5D030"/>
<keyword evidence="3" id="KW-0479">Metal-binding</keyword>
<dbReference type="Gene3D" id="3.30.40.10">
    <property type="entry name" value="Zinc/RING finger domain, C3HC4 (zinc finger)"/>
    <property type="match status" value="1"/>
</dbReference>
<dbReference type="InterPro" id="IPR001841">
    <property type="entry name" value="Znf_RING"/>
</dbReference>
<evidence type="ECO:0000313" key="13">
    <source>
        <dbReference type="EMBL" id="VDN03446.1"/>
    </source>
</evidence>
<evidence type="ECO:0000256" key="3">
    <source>
        <dbReference type="ARBA" id="ARBA00022723"/>
    </source>
</evidence>
<evidence type="ECO:0000256" key="10">
    <source>
        <dbReference type="SAM" id="Phobius"/>
    </source>
</evidence>
<keyword evidence="4 8" id="KW-0863">Zinc-finger</keyword>
<dbReference type="InterPro" id="IPR003137">
    <property type="entry name" value="PA_domain"/>
</dbReference>
<dbReference type="Pfam" id="PF02225">
    <property type="entry name" value="PA"/>
    <property type="match status" value="1"/>
</dbReference>